<dbReference type="Proteomes" id="UP000008896">
    <property type="component" value="Chromosome"/>
</dbReference>
<dbReference type="SUPFAM" id="SSF52540">
    <property type="entry name" value="P-loop containing nucleoside triphosphate hydrolases"/>
    <property type="match status" value="1"/>
</dbReference>
<dbReference type="GeneID" id="45427176"/>
<accession>A0AB72XPR7</accession>
<name>A0AB72XPR7_MYCCP</name>
<reference evidence="1 2" key="1">
    <citation type="journal article" date="2012" name="PLoS Negl. Trop. Dis.">
        <title>The Genome of Mycobacterium Africanum West African 2 Reveals a Lineage-Specific Locus and Genome Erosion Common to the M. tuberculosis Complex.</title>
        <authorList>
            <person name="Bentley S.D."/>
            <person name="Comas I."/>
            <person name="Bryant J.M."/>
            <person name="Walker D."/>
            <person name="Smith N.H."/>
            <person name="Harris S.R."/>
            <person name="Thurston S."/>
            <person name="Gagneux S."/>
            <person name="Wood J."/>
            <person name="Antonio M."/>
            <person name="Quail M.A."/>
            <person name="Gehre F."/>
            <person name="Adegbola R.A."/>
            <person name="Parkhill J."/>
            <person name="de Jong B.C."/>
        </authorList>
    </citation>
    <scope>NUCLEOTIDE SEQUENCE [LARGE SCALE GENOMIC DNA]</scope>
    <source>
        <strain evidence="1 2">CIPT 140010059</strain>
    </source>
</reference>
<dbReference type="InterPro" id="IPR027417">
    <property type="entry name" value="P-loop_NTPase"/>
</dbReference>
<protein>
    <recommendedName>
        <fullName evidence="3">NB-ARC domain-containing protein</fullName>
    </recommendedName>
</protein>
<dbReference type="AlphaFoldDB" id="A0AB72XPR7"/>
<gene>
    <name evidence="1" type="ordered locus">MCAN_32031</name>
</gene>
<proteinExistence type="predicted"/>
<evidence type="ECO:0000313" key="2">
    <source>
        <dbReference type="Proteomes" id="UP000008896"/>
    </source>
</evidence>
<organism evidence="1 2">
    <name type="scientific">Mycobacterium canettii (strain CIPT 140010059)</name>
    <dbReference type="NCBI Taxonomy" id="1048245"/>
    <lineage>
        <taxon>Bacteria</taxon>
        <taxon>Bacillati</taxon>
        <taxon>Actinomycetota</taxon>
        <taxon>Actinomycetes</taxon>
        <taxon>Mycobacteriales</taxon>
        <taxon>Mycobacteriaceae</taxon>
        <taxon>Mycobacterium</taxon>
        <taxon>Mycobacterium tuberculosis complex</taxon>
    </lineage>
</organism>
<reference evidence="1 2" key="2">
    <citation type="journal article" date="2013" name="Nat. Genet.">
        <title>Genomic analysis of smooth tubercle bacilli provides insights into ancestry and pathoadaptation of Mycobacterium tuberculosis.</title>
        <authorList>
            <person name="Supply P."/>
            <person name="Marceau M."/>
            <person name="Mangenot S."/>
            <person name="Roche D."/>
            <person name="Rouanet C."/>
            <person name="Khanna V."/>
            <person name="Majlessi L."/>
            <person name="Criscuolo A."/>
            <person name="Tap J."/>
            <person name="Pawlik A."/>
            <person name="Fiette L."/>
            <person name="Orgeur M."/>
            <person name="Fabre M."/>
            <person name="Parmentier C."/>
            <person name="Frigui W."/>
            <person name="Simeone R."/>
            <person name="Boritsch E.C."/>
            <person name="Debrie A.S."/>
            <person name="Willery E."/>
            <person name="Walker D."/>
            <person name="Quail M.A."/>
            <person name="Ma L."/>
            <person name="Bouchier C."/>
            <person name="Salvignol G."/>
            <person name="Sayes F."/>
            <person name="Cascioferro A."/>
            <person name="Seemann T."/>
            <person name="Barbe V."/>
            <person name="Locht C."/>
            <person name="Gutierrez M.C."/>
            <person name="Leclerc C."/>
            <person name="Bentley S.D."/>
            <person name="Stinear T.P."/>
            <person name="Brisse S."/>
            <person name="Medigue C."/>
            <person name="Parkhill J."/>
            <person name="Cruveiller S."/>
            <person name="Brosch R."/>
        </authorList>
    </citation>
    <scope>NUCLEOTIDE SEQUENCE [LARGE SCALE GENOMIC DNA]</scope>
    <source>
        <strain evidence="1 2">CIPT 140010059</strain>
    </source>
</reference>
<evidence type="ECO:0008006" key="3">
    <source>
        <dbReference type="Google" id="ProtNLM"/>
    </source>
</evidence>
<dbReference type="EMBL" id="HE572590">
    <property type="protein sequence ID" value="CCC45534.1"/>
    <property type="molecule type" value="Genomic_DNA"/>
</dbReference>
<dbReference type="RefSeq" id="WP_014001615.1">
    <property type="nucleotide sequence ID" value="NC_015848.1"/>
</dbReference>
<dbReference type="KEGG" id="mce:MCAN_32031"/>
<dbReference type="Gene3D" id="3.40.50.300">
    <property type="entry name" value="P-loop containing nucleotide triphosphate hydrolases"/>
    <property type="match status" value="1"/>
</dbReference>
<sequence length="257" mass="27717">MTNRPLSQPLQDSRVVSNSSEKVIEYALNNDQAQATAEIIALDSRNIGELTDSLVDLVTQFRAENKKSQGRVSCRIVAVVLLHKIFSAAAGEADRRLTALEIIDALSIPDREIAEAAGAFDWGVPVAGIPTFQTTVPRLVLLEQLDEVVRERMLDPDGRVPSVAILAGRTGNGKSALAADFCHIEHNTFSNIMWIDARDPSITASRVRAITHNLTGRDFGEGADASADFVGALASHPGPWLLVFDNAPSMLSAATEY</sequence>
<evidence type="ECO:0000313" key="1">
    <source>
        <dbReference type="EMBL" id="CCC45534.1"/>
    </source>
</evidence>